<evidence type="ECO:0000256" key="3">
    <source>
        <dbReference type="ARBA" id="ARBA00022842"/>
    </source>
</evidence>
<evidence type="ECO:0000256" key="5">
    <source>
        <dbReference type="RuleBase" id="RU366006"/>
    </source>
</evidence>
<comment type="caution">
    <text evidence="7">The sequence shown here is derived from an EMBL/GenBank/DDBJ whole genome shotgun (WGS) entry which is preliminary data.</text>
</comment>
<protein>
    <recommendedName>
        <fullName evidence="5">Dipeptide epimerase</fullName>
        <ecNumber evidence="5">5.1.1.-</ecNumber>
    </recommendedName>
</protein>
<organism evidence="7 8">
    <name type="scientific">Kiloniella antarctica</name>
    <dbReference type="NCBI Taxonomy" id="1550907"/>
    <lineage>
        <taxon>Bacteria</taxon>
        <taxon>Pseudomonadati</taxon>
        <taxon>Pseudomonadota</taxon>
        <taxon>Alphaproteobacteria</taxon>
        <taxon>Rhodospirillales</taxon>
        <taxon>Kiloniellaceae</taxon>
        <taxon>Kiloniella</taxon>
    </lineage>
</organism>
<accession>A0ABW5BH71</accession>
<dbReference type="Gene3D" id="3.30.390.10">
    <property type="entry name" value="Enolase-like, N-terminal domain"/>
    <property type="match status" value="1"/>
</dbReference>
<proteinExistence type="inferred from homology"/>
<dbReference type="SFLD" id="SFLDS00001">
    <property type="entry name" value="Enolase"/>
    <property type="match status" value="1"/>
</dbReference>
<evidence type="ECO:0000256" key="1">
    <source>
        <dbReference type="ARBA" id="ARBA00008031"/>
    </source>
</evidence>
<dbReference type="EMBL" id="JBHUII010000004">
    <property type="protein sequence ID" value="MFD2205403.1"/>
    <property type="molecule type" value="Genomic_DNA"/>
</dbReference>
<name>A0ABW5BH71_9PROT</name>
<dbReference type="Pfam" id="PF02746">
    <property type="entry name" value="MR_MLE_N"/>
    <property type="match status" value="1"/>
</dbReference>
<dbReference type="InterPro" id="IPR029065">
    <property type="entry name" value="Enolase_C-like"/>
</dbReference>
<reference evidence="8" key="1">
    <citation type="journal article" date="2019" name="Int. J. Syst. Evol. Microbiol.">
        <title>The Global Catalogue of Microorganisms (GCM) 10K type strain sequencing project: providing services to taxonomists for standard genome sequencing and annotation.</title>
        <authorList>
            <consortium name="The Broad Institute Genomics Platform"/>
            <consortium name="The Broad Institute Genome Sequencing Center for Infectious Disease"/>
            <person name="Wu L."/>
            <person name="Ma J."/>
        </authorList>
    </citation>
    <scope>NUCLEOTIDE SEQUENCE [LARGE SCALE GENOMIC DNA]</scope>
    <source>
        <strain evidence="8">CGMCC 4.7192</strain>
    </source>
</reference>
<evidence type="ECO:0000256" key="4">
    <source>
        <dbReference type="ARBA" id="ARBA00023235"/>
    </source>
</evidence>
<dbReference type="PANTHER" id="PTHR48080">
    <property type="entry name" value="D-GALACTONATE DEHYDRATASE-RELATED"/>
    <property type="match status" value="1"/>
</dbReference>
<keyword evidence="2 5" id="KW-0479">Metal-binding</keyword>
<dbReference type="PANTHER" id="PTHR48080:SF3">
    <property type="entry name" value="ENOLASE SUPERFAMILY MEMBER DDB_G0284701"/>
    <property type="match status" value="1"/>
</dbReference>
<dbReference type="InterPro" id="IPR034603">
    <property type="entry name" value="Dipeptide_epimerase"/>
</dbReference>
<dbReference type="InterPro" id="IPR036849">
    <property type="entry name" value="Enolase-like_C_sf"/>
</dbReference>
<dbReference type="InterPro" id="IPR013341">
    <property type="entry name" value="Mandelate_racemase_N_dom"/>
</dbReference>
<comment type="similarity">
    <text evidence="1 5">Belongs to the mandelate racemase/muconate lactonizing enzyme family.</text>
</comment>
<keyword evidence="8" id="KW-1185">Reference proteome</keyword>
<evidence type="ECO:0000256" key="2">
    <source>
        <dbReference type="ARBA" id="ARBA00022723"/>
    </source>
</evidence>
<keyword evidence="3 5" id="KW-0460">Magnesium</keyword>
<keyword evidence="4 5" id="KW-0413">Isomerase</keyword>
<sequence>MSTKRSVTISSTAWPIRGSFTISRGSKTEAVVLNVYIEEDGIRAQGECVPYPRYDESIASVTAQITEIMPALEAGMTRTELQDAMPAGAGRFAVDAALWDLEAKKSGKRAWDIAGIDMASATTVYTLSLATPEKMEQDARDNQDKPVLKLKLGGAGDLERVAAVRKGHPTARIVVDANEAWSKEIYETLIPELQKLGVEMIEQPFPAGDDDILKDLDRPITICADESCHDRKSLPALVGKYDMINIKLDKTGGLTEALAMKKEAEALGFEIMTGCMLGSSLAMAPAMVVAQGSQLVDLDAPLLLSEDCQPGLIFTGVEISPPEKALWG</sequence>
<dbReference type="EC" id="5.1.1.-" evidence="5"/>
<dbReference type="SUPFAM" id="SSF54826">
    <property type="entry name" value="Enolase N-terminal domain-like"/>
    <property type="match status" value="1"/>
</dbReference>
<dbReference type="SUPFAM" id="SSF51604">
    <property type="entry name" value="Enolase C-terminal domain-like"/>
    <property type="match status" value="1"/>
</dbReference>
<dbReference type="InterPro" id="IPR034593">
    <property type="entry name" value="DgoD-like"/>
</dbReference>
<dbReference type="RefSeq" id="WP_380249978.1">
    <property type="nucleotide sequence ID" value="NZ_JBHUII010000004.1"/>
</dbReference>
<dbReference type="Pfam" id="PF13378">
    <property type="entry name" value="MR_MLE_C"/>
    <property type="match status" value="1"/>
</dbReference>
<dbReference type="Proteomes" id="UP001597294">
    <property type="component" value="Unassembled WGS sequence"/>
</dbReference>
<dbReference type="NCBIfam" id="NF042940">
    <property type="entry name" value="racemase_DgcA"/>
    <property type="match status" value="1"/>
</dbReference>
<dbReference type="SFLD" id="SFLDG00180">
    <property type="entry name" value="muconate_cycloisomerase"/>
    <property type="match status" value="1"/>
</dbReference>
<dbReference type="SMART" id="SM00922">
    <property type="entry name" value="MR_MLE"/>
    <property type="match status" value="1"/>
</dbReference>
<gene>
    <name evidence="7" type="primary">dgcA</name>
    <name evidence="7" type="ORF">ACFSKO_07270</name>
</gene>
<evidence type="ECO:0000259" key="6">
    <source>
        <dbReference type="SMART" id="SM00922"/>
    </source>
</evidence>
<dbReference type="Gene3D" id="3.20.20.120">
    <property type="entry name" value="Enolase-like C-terminal domain"/>
    <property type="match status" value="1"/>
</dbReference>
<feature type="domain" description="Mandelate racemase/muconate lactonizing enzyme C-terminal" evidence="6">
    <location>
        <begin position="132"/>
        <end position="223"/>
    </location>
</feature>
<dbReference type="CDD" id="cd03319">
    <property type="entry name" value="L-Ala-DL-Glu_epimerase"/>
    <property type="match status" value="1"/>
</dbReference>
<dbReference type="InterPro" id="IPR013342">
    <property type="entry name" value="Mandelate_racemase_C"/>
</dbReference>
<dbReference type="SFLD" id="SFLDF00010">
    <property type="entry name" value="dipeptide_epimerase"/>
    <property type="match status" value="1"/>
</dbReference>
<evidence type="ECO:0000313" key="8">
    <source>
        <dbReference type="Proteomes" id="UP001597294"/>
    </source>
</evidence>
<dbReference type="InterPro" id="IPR029017">
    <property type="entry name" value="Enolase-like_N"/>
</dbReference>
<comment type="cofactor">
    <cofactor evidence="5">
        <name>Mg(2+)</name>
        <dbReference type="ChEBI" id="CHEBI:18420"/>
    </cofactor>
    <text evidence="5">Binds 1 Mg(2+) ion per subunit.</text>
</comment>
<evidence type="ECO:0000313" key="7">
    <source>
        <dbReference type="EMBL" id="MFD2205403.1"/>
    </source>
</evidence>